<accession>A0AAV9XSX3</accession>
<dbReference type="EMBL" id="JAWDEY010000036">
    <property type="protein sequence ID" value="KAK6587850.1"/>
    <property type="molecule type" value="Genomic_DNA"/>
</dbReference>
<reference evidence="2 3" key="1">
    <citation type="submission" date="2023-10" db="EMBL/GenBank/DDBJ databases">
        <title>Comparative genomics analysis reveals potential genetic determinants of host preference in Cryptosporidium xiaoi.</title>
        <authorList>
            <person name="Xiao L."/>
            <person name="Li J."/>
        </authorList>
    </citation>
    <scope>NUCLEOTIDE SEQUENCE [LARGE SCALE GENOMIC DNA]</scope>
    <source>
        <strain evidence="2 3">52996</strain>
    </source>
</reference>
<evidence type="ECO:0000313" key="3">
    <source>
        <dbReference type="Proteomes" id="UP001311799"/>
    </source>
</evidence>
<keyword evidence="1" id="KW-0175">Coiled coil</keyword>
<dbReference type="AlphaFoldDB" id="A0AAV9XSX3"/>
<organism evidence="2 3">
    <name type="scientific">Cryptosporidium xiaoi</name>
    <dbReference type="NCBI Taxonomy" id="659607"/>
    <lineage>
        <taxon>Eukaryota</taxon>
        <taxon>Sar</taxon>
        <taxon>Alveolata</taxon>
        <taxon>Apicomplexa</taxon>
        <taxon>Conoidasida</taxon>
        <taxon>Coccidia</taxon>
        <taxon>Eucoccidiorida</taxon>
        <taxon>Eimeriorina</taxon>
        <taxon>Cryptosporidiidae</taxon>
        <taxon>Cryptosporidium</taxon>
    </lineage>
</organism>
<evidence type="ECO:0000256" key="1">
    <source>
        <dbReference type="SAM" id="Coils"/>
    </source>
</evidence>
<evidence type="ECO:0000313" key="2">
    <source>
        <dbReference type="EMBL" id="KAK6587850.1"/>
    </source>
</evidence>
<evidence type="ECO:0008006" key="4">
    <source>
        <dbReference type="Google" id="ProtNLM"/>
    </source>
</evidence>
<comment type="caution">
    <text evidence="2">The sequence shown here is derived from an EMBL/GenBank/DDBJ whole genome shotgun (WGS) entry which is preliminary data.</text>
</comment>
<name>A0AAV9XSX3_9CRYT</name>
<dbReference type="Proteomes" id="UP001311799">
    <property type="component" value="Unassembled WGS sequence"/>
</dbReference>
<sequence length="202" mass="23812">MQVGDENNRNKSENTPHYYYERSVKLEEELKLFKLKFTKLQSENQRNNEIFKNNIEVLSNSIKKQENLLLEQEQYKYICNTGVAIVCRFCGEVVLMCNVMQHLIEIHFFNPIITEKSDLYLNTAFLKNQLENRSSIEEIGSKCFEYIIQDKMESELLEVKVSLINPDRIIINLHETDKKSNKSINSTLNEIYKLNLQVNFCS</sequence>
<gene>
    <name evidence="2" type="ORF">RS030_81308</name>
</gene>
<proteinExistence type="predicted"/>
<protein>
    <recommendedName>
        <fullName evidence="4">C2H2-type domain-containing protein</fullName>
    </recommendedName>
</protein>
<feature type="coiled-coil region" evidence="1">
    <location>
        <begin position="23"/>
        <end position="68"/>
    </location>
</feature>
<keyword evidence="3" id="KW-1185">Reference proteome</keyword>